<organism evidence="1">
    <name type="scientific">viral metagenome</name>
    <dbReference type="NCBI Taxonomy" id="1070528"/>
    <lineage>
        <taxon>unclassified sequences</taxon>
        <taxon>metagenomes</taxon>
        <taxon>organismal metagenomes</taxon>
    </lineage>
</organism>
<reference evidence="1" key="1">
    <citation type="journal article" date="2020" name="Nature">
        <title>Giant virus diversity and host interactions through global metagenomics.</title>
        <authorList>
            <person name="Schulz F."/>
            <person name="Roux S."/>
            <person name="Paez-Espino D."/>
            <person name="Jungbluth S."/>
            <person name="Walsh D.A."/>
            <person name="Denef V.J."/>
            <person name="McMahon K.D."/>
            <person name="Konstantinidis K.T."/>
            <person name="Eloe-Fadrosh E.A."/>
            <person name="Kyrpides N.C."/>
            <person name="Woyke T."/>
        </authorList>
    </citation>
    <scope>NUCLEOTIDE SEQUENCE</scope>
    <source>
        <strain evidence="1">GVMAG-M-3300023179-103</strain>
    </source>
</reference>
<dbReference type="AlphaFoldDB" id="A0A6C0DZZ5"/>
<dbReference type="EMBL" id="MN739698">
    <property type="protein sequence ID" value="QHT21893.1"/>
    <property type="molecule type" value="Genomic_DNA"/>
</dbReference>
<sequence>MGNTKCKHKDLRIDTANKKVFYDKYNYWKYVVTNVQCLECEEKHRGLQKICIDHGIEQDWEILYPRNCEHIELEKVNIDDEFNTGKLQCKMCLFSIPIKKIDNNWNTDREKLLG</sequence>
<proteinExistence type="predicted"/>
<protein>
    <submittedName>
        <fullName evidence="1">Uncharacterized protein</fullName>
    </submittedName>
</protein>
<name>A0A6C0DZZ5_9ZZZZ</name>
<accession>A0A6C0DZZ5</accession>
<evidence type="ECO:0000313" key="1">
    <source>
        <dbReference type="EMBL" id="QHT21893.1"/>
    </source>
</evidence>